<keyword evidence="2 5" id="KW-0378">Hydrolase</keyword>
<accession>A0A829Q8H2</accession>
<feature type="domain" description="Alpha/beta hydrolase fold-3" evidence="4">
    <location>
        <begin position="111"/>
        <end position="312"/>
    </location>
</feature>
<proteinExistence type="inferred from homology"/>
<dbReference type="InterPro" id="IPR013094">
    <property type="entry name" value="AB_hydrolase_3"/>
</dbReference>
<dbReference type="InterPro" id="IPR029058">
    <property type="entry name" value="AB_hydrolase_fold"/>
</dbReference>
<sequence>MPQLICHAAELPLRRVSAEVPRRASRRLRIAGALLYATARQFLELAVWIDKHHLVPIRALVFVCRFADPLLYPLRPRRGTQLRPVTFRNFRAEWVWDKNTADPNTSQKSAILYLHGGGLIACGLNSHRRHVARIARESGTVLLNVDYRQIPQAHVTETFEDCIEAYEYLLAQGFPAERIVIAGDSAGGGLAFSLALAARDRGMPMPGGIAAIAPWADYDPAKRIAHPNDHTDALIPARGYALPVKWGMEIGGELDPAWSAVNHQMTGLPPVLIQVASTEVLRIDAEQLAQRCAASGVPVTLQIWDRAFHVFQVAADLIPDARQAVDDIAAFIRERIGAEDVAAPEMRTPA</sequence>
<protein>
    <submittedName>
        <fullName evidence="5">Alpha/beta hydrolase fold family protein</fullName>
    </submittedName>
</protein>
<dbReference type="Gene3D" id="3.40.50.1820">
    <property type="entry name" value="alpha/beta hydrolase"/>
    <property type="match status" value="1"/>
</dbReference>
<dbReference type="Pfam" id="PF07859">
    <property type="entry name" value="Abhydrolase_3"/>
    <property type="match status" value="1"/>
</dbReference>
<name>A0A829Q8H2_9MYCO</name>
<reference evidence="5 6" key="1">
    <citation type="submission" date="2013-12" db="EMBL/GenBank/DDBJ databases">
        <authorList>
            <person name="Madinger N."/>
            <person name="Lenaerts A."/>
            <person name="Ordway D."/>
            <person name="DeGroote M.A."/>
            <person name="Parker T."/>
            <person name="Sizemore C."/>
            <person name="Tallon L.J."/>
            <person name="Sadzewicz L.K."/>
            <person name="Sengamalay N."/>
            <person name="Fraser C.M."/>
            <person name="Hine E."/>
            <person name="Shefchek K.A."/>
            <person name="Das S.P."/>
            <person name="Tettelin H."/>
        </authorList>
    </citation>
    <scope>NUCLEOTIDE SEQUENCE [LARGE SCALE GENOMIC DNA]</scope>
    <source>
        <strain evidence="5 6">21</strain>
    </source>
</reference>
<evidence type="ECO:0000256" key="1">
    <source>
        <dbReference type="ARBA" id="ARBA00010515"/>
    </source>
</evidence>
<dbReference type="InterPro" id="IPR033140">
    <property type="entry name" value="Lipase_GDXG_put_SER_AS"/>
</dbReference>
<dbReference type="PANTHER" id="PTHR48081">
    <property type="entry name" value="AB HYDROLASE SUPERFAMILY PROTEIN C4A8.06C"/>
    <property type="match status" value="1"/>
</dbReference>
<gene>
    <name evidence="5" type="ORF">I543_3183</name>
</gene>
<feature type="active site" evidence="3">
    <location>
        <position position="185"/>
    </location>
</feature>
<dbReference type="AlphaFoldDB" id="A0A829Q8H2"/>
<comment type="caution">
    <text evidence="5">The sequence shown here is derived from an EMBL/GenBank/DDBJ whole genome shotgun (WGS) entry which is preliminary data.</text>
</comment>
<dbReference type="SUPFAM" id="SSF53474">
    <property type="entry name" value="alpha/beta-Hydrolases"/>
    <property type="match status" value="1"/>
</dbReference>
<dbReference type="GO" id="GO:0004806">
    <property type="term" value="F:triacylglycerol lipase activity"/>
    <property type="evidence" value="ECO:0007669"/>
    <property type="project" value="TreeGrafter"/>
</dbReference>
<organism evidence="5 6">
    <name type="scientific">Mycobacteroides abscessus 21</name>
    <dbReference type="NCBI Taxonomy" id="1299324"/>
    <lineage>
        <taxon>Bacteria</taxon>
        <taxon>Bacillati</taxon>
        <taxon>Actinomycetota</taxon>
        <taxon>Actinomycetes</taxon>
        <taxon>Mycobacteriales</taxon>
        <taxon>Mycobacteriaceae</taxon>
        <taxon>Mycobacteroides</taxon>
        <taxon>Mycobacteroides abscessus</taxon>
    </lineage>
</organism>
<evidence type="ECO:0000256" key="2">
    <source>
        <dbReference type="ARBA" id="ARBA00022801"/>
    </source>
</evidence>
<dbReference type="EMBL" id="JAOF01000001">
    <property type="protein sequence ID" value="EUA49019.1"/>
    <property type="molecule type" value="Genomic_DNA"/>
</dbReference>
<dbReference type="InterPro" id="IPR050300">
    <property type="entry name" value="GDXG_lipolytic_enzyme"/>
</dbReference>
<evidence type="ECO:0000313" key="5">
    <source>
        <dbReference type="EMBL" id="EUA49019.1"/>
    </source>
</evidence>
<evidence type="ECO:0000313" key="6">
    <source>
        <dbReference type="Proteomes" id="UP000020103"/>
    </source>
</evidence>
<comment type="similarity">
    <text evidence="1">Belongs to the 'GDXG' lipolytic enzyme family.</text>
</comment>
<dbReference type="Proteomes" id="UP000020103">
    <property type="component" value="Unassembled WGS sequence"/>
</dbReference>
<evidence type="ECO:0000256" key="3">
    <source>
        <dbReference type="PROSITE-ProRule" id="PRU10038"/>
    </source>
</evidence>
<evidence type="ECO:0000259" key="4">
    <source>
        <dbReference type="Pfam" id="PF07859"/>
    </source>
</evidence>
<dbReference type="PROSITE" id="PS01174">
    <property type="entry name" value="LIPASE_GDXG_SER"/>
    <property type="match status" value="1"/>
</dbReference>
<dbReference type="PANTHER" id="PTHR48081:SF30">
    <property type="entry name" value="ACETYL-HYDROLASE LIPR-RELATED"/>
    <property type="match status" value="1"/>
</dbReference>